<reference evidence="2" key="1">
    <citation type="submission" date="2018-07" db="EMBL/GenBank/DDBJ databases">
        <authorList>
            <person name="Blom J."/>
        </authorList>
    </citation>
    <scope>NUCLEOTIDE SEQUENCE [LARGE SCALE GENOMIC DNA]</scope>
    <source>
        <strain evidence="2">CCOS 864</strain>
    </source>
</reference>
<dbReference type="Proteomes" id="UP000255177">
    <property type="component" value="Unassembled WGS sequence"/>
</dbReference>
<keyword evidence="2" id="KW-1185">Reference proteome</keyword>
<evidence type="ECO:0008006" key="3">
    <source>
        <dbReference type="Google" id="ProtNLM"/>
    </source>
</evidence>
<dbReference type="RefSeq" id="WP_115084610.1">
    <property type="nucleotide sequence ID" value="NZ_CBCSFG010000010.1"/>
</dbReference>
<dbReference type="Pfam" id="PF08856">
    <property type="entry name" value="DUF1826"/>
    <property type="match status" value="1"/>
</dbReference>
<name>A0A380SSQ8_9PSED</name>
<sequence>MRQAFGETPQVLTEALQDGVNLAVWQRRLPVQIEDFARLLLSLNQPLGESRVIVLDEQQQLPDLSGLLGGYADLEGHVAFLTDVAWLVAAYACLLDARRVGLRLQALSNAMCPRFHVDHVPLRLLSTYAGPGSEWLEEGAVDRSQLAREQPDANAVRQLAVGEVALLKGEKWLGNQGAGLVHRSPMLVNGERRLILSLDWMA</sequence>
<evidence type="ECO:0000313" key="2">
    <source>
        <dbReference type="Proteomes" id="UP000255177"/>
    </source>
</evidence>
<dbReference type="EMBL" id="UIDD01000001">
    <property type="protein sequence ID" value="SUQ60753.1"/>
    <property type="molecule type" value="Genomic_DNA"/>
</dbReference>
<dbReference type="InterPro" id="IPR014955">
    <property type="entry name" value="DUF1826"/>
</dbReference>
<evidence type="ECO:0000313" key="1">
    <source>
        <dbReference type="EMBL" id="SUQ60753.1"/>
    </source>
</evidence>
<protein>
    <recommendedName>
        <fullName evidence="3">DUF1826 domain-containing protein</fullName>
    </recommendedName>
</protein>
<gene>
    <name evidence="1" type="ORF">CCOS864_00157</name>
</gene>
<accession>A0A380SSQ8</accession>
<proteinExistence type="predicted"/>
<organism evidence="1 2">
    <name type="scientific">Pseudomonas wadenswilerensis</name>
    <dbReference type="NCBI Taxonomy" id="1785161"/>
    <lineage>
        <taxon>Bacteria</taxon>
        <taxon>Pseudomonadati</taxon>
        <taxon>Pseudomonadota</taxon>
        <taxon>Gammaproteobacteria</taxon>
        <taxon>Pseudomonadales</taxon>
        <taxon>Pseudomonadaceae</taxon>
        <taxon>Pseudomonas</taxon>
    </lineage>
</organism>
<dbReference type="AlphaFoldDB" id="A0A380SSQ8"/>